<keyword evidence="8" id="KW-1185">Reference proteome</keyword>
<proteinExistence type="predicted"/>
<evidence type="ECO:0000259" key="6">
    <source>
        <dbReference type="PROSITE" id="PS51194"/>
    </source>
</evidence>
<dbReference type="SUPFAM" id="SSF52540">
    <property type="entry name" value="P-loop containing nucleoside triphosphate hydrolases"/>
    <property type="match status" value="2"/>
</dbReference>
<dbReference type="Gene3D" id="3.40.50.300">
    <property type="entry name" value="P-loop containing nucleotide triphosphate hydrolases"/>
    <property type="match status" value="1"/>
</dbReference>
<evidence type="ECO:0000256" key="3">
    <source>
        <dbReference type="ARBA" id="ARBA00022806"/>
    </source>
</evidence>
<dbReference type="PROSITE" id="PS51192">
    <property type="entry name" value="HELICASE_ATP_BIND_1"/>
    <property type="match status" value="1"/>
</dbReference>
<dbReference type="InterPro" id="IPR027417">
    <property type="entry name" value="P-loop_NTPase"/>
</dbReference>
<evidence type="ECO:0000259" key="5">
    <source>
        <dbReference type="PROSITE" id="PS51192"/>
    </source>
</evidence>
<keyword evidence="4" id="KW-0067">ATP-binding</keyword>
<sequence>MFDPSRLSRGAKVRLPGAGETVTLKAVTPGPFWEFLYETPAGGFGQLTLPEADVPDLQVVDEPDKSQFDGDSALFRLGVEARRIRTAFTHDYAALAVSNVQPLPHQLDAVYGAFLSQPRLRFLLADDPGAGKTIMAGLYVKELDLRRSADRILIVTPANLRPQWARELKERFDLDFDLIDSATFEANPSKNPWDHYHRCIVSRDFLKTGRAKEAFDAAELGWDLAIVDEAHGYTVQVDARRFIEKKSERYKAAESISRKAHRLLLLTATPHSGKDASLWSLLRLLDMDAAGDRCPKNVQVPEHAYRKVPKEGMRDMAGNKLFKPRHPKTVPYTLEEGSDEKRLYDEVTDFVQTRLAEIKGDGSKNAAGFALTTMQRRLASSARAIRRTLERRLERIEKALEDPEAYIRARMEKAKAKGKSVVEPLDPDEVEDLTEEDLWKMEEDALAASLPGTVFELEAERQLLQPLVDMAVALDEARAEKKLTELLDVVQELKLRDDRTKQLLIFTEHKDTLDMLVEVLSADFEVAAIHGGLKLAERIEQERLFRERAQIMVATEAAGEGINLQFCHLMVNYDIPWNPNRLEQRMGRIHRIGQTEDVYVFNLVAENTREGKVLATLLKKLERMSATLPDAVFDVIGELFAGVRLKDLMDQVVAGDRDPDEAVELLGGPGPELGEKLRERAEKLLADSALASHFLDWEATKARADRASERRLPPGYFERFFTDAITAAGGKIDRRLDPGTWRVTRTPDVLVAKSRANSSLRRIAPEYARLAFDKAVLARPRRGGDEAKLPPPELCGPGHPLFDALVDWASERARDALKAGCVLVDPDADAARVVRFVEGDVVDGNGELAYRSMHAIVTDVTGVHRQAEFQSLYDLALPDQRTSSPADLAVPEQDATVMWARQHVLENRYRGTVAKREAEVNIQADFLRRSFTALLAEADTAIDDAEVEVDKGVQGAEGRLRKAELAKATLQAKRDTRLADTDRARSLTRGPVRVLGTCVTVPPGNTAAAGANDRHGLSDPEIEAIAVWVATKYEEGRHPAVVVVSVERDNVGFDLLSTLNGTQRRCIEVKGRSGVGSVELTWGEYQKAAELGPDYWLYVVLDCASSDPRLFRVQDPVRNLAGKFTTNLDVRFGVAAEPVIDAAKDTPE</sequence>
<organism evidence="7 8">
    <name type="scientific">Micromonospora azadirachtae</name>
    <dbReference type="NCBI Taxonomy" id="1970735"/>
    <lineage>
        <taxon>Bacteria</taxon>
        <taxon>Bacillati</taxon>
        <taxon>Actinomycetota</taxon>
        <taxon>Actinomycetes</taxon>
        <taxon>Micromonosporales</taxon>
        <taxon>Micromonosporaceae</taxon>
        <taxon>Micromonospora</taxon>
    </lineage>
</organism>
<dbReference type="SMART" id="SM00490">
    <property type="entry name" value="HELICc"/>
    <property type="match status" value="1"/>
</dbReference>
<keyword evidence="1" id="KW-0547">Nucleotide-binding</keyword>
<dbReference type="CDD" id="cd18793">
    <property type="entry name" value="SF2_C_SNF"/>
    <property type="match status" value="1"/>
</dbReference>
<dbReference type="InterPro" id="IPR001650">
    <property type="entry name" value="Helicase_C-like"/>
</dbReference>
<evidence type="ECO:0000313" key="7">
    <source>
        <dbReference type="EMBL" id="MFD0782392.1"/>
    </source>
</evidence>
<dbReference type="PROSITE" id="PS51194">
    <property type="entry name" value="HELICASE_CTER"/>
    <property type="match status" value="1"/>
</dbReference>
<dbReference type="InterPro" id="IPR038718">
    <property type="entry name" value="SNF2-like_sf"/>
</dbReference>
<dbReference type="InterPro" id="IPR000330">
    <property type="entry name" value="SNF2_N"/>
</dbReference>
<dbReference type="CDD" id="cd18011">
    <property type="entry name" value="DEXDc_RapA"/>
    <property type="match status" value="1"/>
</dbReference>
<dbReference type="Pfam" id="PF00271">
    <property type="entry name" value="Helicase_C"/>
    <property type="match status" value="1"/>
</dbReference>
<name>A0ABW2ZUP4_9ACTN</name>
<dbReference type="Gene3D" id="3.40.50.10810">
    <property type="entry name" value="Tandem AAA-ATPase domain"/>
    <property type="match status" value="1"/>
</dbReference>
<dbReference type="Pfam" id="PF00176">
    <property type="entry name" value="SNF2-rel_dom"/>
    <property type="match status" value="1"/>
</dbReference>
<dbReference type="Proteomes" id="UP001597053">
    <property type="component" value="Unassembled WGS sequence"/>
</dbReference>
<dbReference type="PANTHER" id="PTHR45766:SF6">
    <property type="entry name" value="SWI_SNF-RELATED MATRIX-ASSOCIATED ACTIN-DEPENDENT REGULATOR OF CHROMATIN SUBFAMILY A-LIKE PROTEIN 1"/>
    <property type="match status" value="1"/>
</dbReference>
<protein>
    <submittedName>
        <fullName evidence="7">Helicase-related protein</fullName>
    </submittedName>
</protein>
<dbReference type="SMART" id="SM00487">
    <property type="entry name" value="DEXDc"/>
    <property type="match status" value="1"/>
</dbReference>
<dbReference type="GO" id="GO:0004386">
    <property type="term" value="F:helicase activity"/>
    <property type="evidence" value="ECO:0007669"/>
    <property type="project" value="UniProtKB-KW"/>
</dbReference>
<dbReference type="InterPro" id="IPR014001">
    <property type="entry name" value="Helicase_ATP-bd"/>
</dbReference>
<dbReference type="EMBL" id="JBHTHM010000003">
    <property type="protein sequence ID" value="MFD0782392.1"/>
    <property type="molecule type" value="Genomic_DNA"/>
</dbReference>
<dbReference type="PANTHER" id="PTHR45766">
    <property type="entry name" value="DNA ANNEALING HELICASE AND ENDONUCLEASE ZRANB3 FAMILY MEMBER"/>
    <property type="match status" value="1"/>
</dbReference>
<keyword evidence="2" id="KW-0378">Hydrolase</keyword>
<gene>
    <name evidence="7" type="ORF">ACFQZ8_00405</name>
</gene>
<keyword evidence="3 7" id="KW-0347">Helicase</keyword>
<feature type="domain" description="Helicase ATP-binding" evidence="5">
    <location>
        <begin position="113"/>
        <end position="288"/>
    </location>
</feature>
<dbReference type="Pfam" id="PF13020">
    <property type="entry name" value="NOV_C"/>
    <property type="match status" value="1"/>
</dbReference>
<evidence type="ECO:0000313" key="8">
    <source>
        <dbReference type="Proteomes" id="UP001597053"/>
    </source>
</evidence>
<feature type="domain" description="Helicase C-terminal" evidence="6">
    <location>
        <begin position="482"/>
        <end position="636"/>
    </location>
</feature>
<evidence type="ECO:0000256" key="1">
    <source>
        <dbReference type="ARBA" id="ARBA00022741"/>
    </source>
</evidence>
<evidence type="ECO:0000256" key="4">
    <source>
        <dbReference type="ARBA" id="ARBA00022840"/>
    </source>
</evidence>
<accession>A0ABW2ZUP4</accession>
<reference evidence="8" key="1">
    <citation type="journal article" date="2019" name="Int. J. Syst. Evol. Microbiol.">
        <title>The Global Catalogue of Microorganisms (GCM) 10K type strain sequencing project: providing services to taxonomists for standard genome sequencing and annotation.</title>
        <authorList>
            <consortium name="The Broad Institute Genomics Platform"/>
            <consortium name="The Broad Institute Genome Sequencing Center for Infectious Disease"/>
            <person name="Wu L."/>
            <person name="Ma J."/>
        </authorList>
    </citation>
    <scope>NUCLEOTIDE SEQUENCE [LARGE SCALE GENOMIC DNA]</scope>
    <source>
        <strain evidence="8">JCM 32148</strain>
    </source>
</reference>
<dbReference type="InterPro" id="IPR049730">
    <property type="entry name" value="SNF2/RAD54-like_C"/>
</dbReference>
<comment type="caution">
    <text evidence="7">The sequence shown here is derived from an EMBL/GenBank/DDBJ whole genome shotgun (WGS) entry which is preliminary data.</text>
</comment>
<evidence type="ECO:0000256" key="2">
    <source>
        <dbReference type="ARBA" id="ARBA00022801"/>
    </source>
</evidence>
<dbReference type="InterPro" id="IPR024975">
    <property type="entry name" value="NOV_C"/>
</dbReference>
<dbReference type="InterPro" id="IPR057342">
    <property type="entry name" value="DEXDc_RapA"/>
</dbReference>